<dbReference type="EMBL" id="JAGTJQ010000013">
    <property type="protein sequence ID" value="KAH7014266.1"/>
    <property type="molecule type" value="Genomic_DNA"/>
</dbReference>
<evidence type="ECO:0000256" key="1">
    <source>
        <dbReference type="SAM" id="MobiDB-lite"/>
    </source>
</evidence>
<comment type="caution">
    <text evidence="2">The sequence shown here is derived from an EMBL/GenBank/DDBJ whole genome shotgun (WGS) entry which is preliminary data.</text>
</comment>
<dbReference type="GeneID" id="70192497"/>
<proteinExistence type="predicted"/>
<keyword evidence="3" id="KW-1185">Reference proteome</keyword>
<reference evidence="2" key="1">
    <citation type="journal article" date="2021" name="Nat. Commun.">
        <title>Genetic determinants of endophytism in the Arabidopsis root mycobiome.</title>
        <authorList>
            <person name="Mesny F."/>
            <person name="Miyauchi S."/>
            <person name="Thiergart T."/>
            <person name="Pickel B."/>
            <person name="Atanasova L."/>
            <person name="Karlsson M."/>
            <person name="Huettel B."/>
            <person name="Barry K.W."/>
            <person name="Haridas S."/>
            <person name="Chen C."/>
            <person name="Bauer D."/>
            <person name="Andreopoulos W."/>
            <person name="Pangilinan J."/>
            <person name="LaButti K."/>
            <person name="Riley R."/>
            <person name="Lipzen A."/>
            <person name="Clum A."/>
            <person name="Drula E."/>
            <person name="Henrissat B."/>
            <person name="Kohler A."/>
            <person name="Grigoriev I.V."/>
            <person name="Martin F.M."/>
            <person name="Hacquard S."/>
        </authorList>
    </citation>
    <scope>NUCLEOTIDE SEQUENCE</scope>
    <source>
        <strain evidence="2">MPI-CAGE-CH-0230</strain>
    </source>
</reference>
<accession>A0A9P9BJ46</accession>
<feature type="region of interest" description="Disordered" evidence="1">
    <location>
        <begin position="86"/>
        <end position="112"/>
    </location>
</feature>
<feature type="region of interest" description="Disordered" evidence="1">
    <location>
        <begin position="1"/>
        <end position="21"/>
    </location>
</feature>
<protein>
    <submittedName>
        <fullName evidence="2">Uncharacterized protein</fullName>
    </submittedName>
</protein>
<feature type="compositionally biased region" description="Acidic residues" evidence="1">
    <location>
        <begin position="165"/>
        <end position="174"/>
    </location>
</feature>
<dbReference type="OrthoDB" id="5280080at2759"/>
<name>A0A9P9BJ46_9PEZI</name>
<evidence type="ECO:0000313" key="3">
    <source>
        <dbReference type="Proteomes" id="UP000756346"/>
    </source>
</evidence>
<feature type="compositionally biased region" description="Acidic residues" evidence="1">
    <location>
        <begin position="93"/>
        <end position="106"/>
    </location>
</feature>
<dbReference type="RefSeq" id="XP_046005233.1">
    <property type="nucleotide sequence ID" value="XM_046162951.1"/>
</dbReference>
<dbReference type="AlphaFoldDB" id="A0A9P9BJ46"/>
<organism evidence="2 3">
    <name type="scientific">Microdochium trichocladiopsis</name>
    <dbReference type="NCBI Taxonomy" id="1682393"/>
    <lineage>
        <taxon>Eukaryota</taxon>
        <taxon>Fungi</taxon>
        <taxon>Dikarya</taxon>
        <taxon>Ascomycota</taxon>
        <taxon>Pezizomycotina</taxon>
        <taxon>Sordariomycetes</taxon>
        <taxon>Xylariomycetidae</taxon>
        <taxon>Xylariales</taxon>
        <taxon>Microdochiaceae</taxon>
        <taxon>Microdochium</taxon>
    </lineage>
</organism>
<sequence length="208" mass="21955">MAEPIPQPVAAGNTQPTLPPNISIYTGPGKASLLSASLFTRLATTASEPGKLSAALAGKSTASEAAGSFWHQHQNAVLIFDGRRKHTAPGQEEQGEGPADDDDDSDEKVQDRHHEHFREICLLLKDADIGVQYGRCVFDADSSLAAGFQLDRLGSGDVMVVDLQQMEDDAEDSDAGDKGQEQDSDDDSDDDSDVDLAALGDVVSGSLS</sequence>
<feature type="compositionally biased region" description="Acidic residues" evidence="1">
    <location>
        <begin position="182"/>
        <end position="194"/>
    </location>
</feature>
<dbReference type="Proteomes" id="UP000756346">
    <property type="component" value="Unassembled WGS sequence"/>
</dbReference>
<evidence type="ECO:0000313" key="2">
    <source>
        <dbReference type="EMBL" id="KAH7014266.1"/>
    </source>
</evidence>
<gene>
    <name evidence="2" type="ORF">B0I36DRAFT_48978</name>
</gene>
<feature type="compositionally biased region" description="Low complexity" evidence="1">
    <location>
        <begin position="195"/>
        <end position="208"/>
    </location>
</feature>
<feature type="region of interest" description="Disordered" evidence="1">
    <location>
        <begin position="165"/>
        <end position="208"/>
    </location>
</feature>